<organism evidence="1 2">
    <name type="scientific">Parelaphostrongylus tenuis</name>
    <name type="common">Meningeal worm</name>
    <dbReference type="NCBI Taxonomy" id="148309"/>
    <lineage>
        <taxon>Eukaryota</taxon>
        <taxon>Metazoa</taxon>
        <taxon>Ecdysozoa</taxon>
        <taxon>Nematoda</taxon>
        <taxon>Chromadorea</taxon>
        <taxon>Rhabditida</taxon>
        <taxon>Rhabditina</taxon>
        <taxon>Rhabditomorpha</taxon>
        <taxon>Strongyloidea</taxon>
        <taxon>Metastrongylidae</taxon>
        <taxon>Parelaphostrongylus</taxon>
    </lineage>
</organism>
<evidence type="ECO:0000313" key="2">
    <source>
        <dbReference type="Proteomes" id="UP001196413"/>
    </source>
</evidence>
<comment type="caution">
    <text evidence="1">The sequence shown here is derived from an EMBL/GenBank/DDBJ whole genome shotgun (WGS) entry which is preliminary data.</text>
</comment>
<dbReference type="Proteomes" id="UP001196413">
    <property type="component" value="Unassembled WGS sequence"/>
</dbReference>
<sequence length="153" mass="17539">MTTNVRFDYLCSVLKCDKPIQRTTDIDMVRPCLATALSSIDSTQISSRIVPVQHAKRSLWTVQKQVALRWQLIVKTNSNPKDKRVRNTQFCRVCINYSQNDLTDDGPLVVQARPTNHISPASINCDRLQLTTRFRVQDIDSEQENQGLKLRLP</sequence>
<evidence type="ECO:0000313" key="1">
    <source>
        <dbReference type="EMBL" id="KAJ1346834.1"/>
    </source>
</evidence>
<keyword evidence="2" id="KW-1185">Reference proteome</keyword>
<proteinExistence type="predicted"/>
<name>A0AAD5MFH4_PARTN</name>
<dbReference type="EMBL" id="JAHQIW010000232">
    <property type="protein sequence ID" value="KAJ1346834.1"/>
    <property type="molecule type" value="Genomic_DNA"/>
</dbReference>
<gene>
    <name evidence="1" type="ORF">KIN20_001738</name>
</gene>
<protein>
    <submittedName>
        <fullName evidence="1">Uncharacterized protein</fullName>
    </submittedName>
</protein>
<accession>A0AAD5MFH4</accession>
<dbReference type="AlphaFoldDB" id="A0AAD5MFH4"/>
<reference evidence="1" key="1">
    <citation type="submission" date="2021-06" db="EMBL/GenBank/DDBJ databases">
        <title>Parelaphostrongylus tenuis whole genome reference sequence.</title>
        <authorList>
            <person name="Garwood T.J."/>
            <person name="Larsen P.A."/>
            <person name="Fountain-Jones N.M."/>
            <person name="Garbe J.R."/>
            <person name="Macchietto M.G."/>
            <person name="Kania S.A."/>
            <person name="Gerhold R.W."/>
            <person name="Richards J.E."/>
            <person name="Wolf T.M."/>
        </authorList>
    </citation>
    <scope>NUCLEOTIDE SEQUENCE</scope>
    <source>
        <strain evidence="1">MNPRO001-30</strain>
        <tissue evidence="1">Meninges</tissue>
    </source>
</reference>